<dbReference type="GO" id="GO:0008237">
    <property type="term" value="F:metallopeptidase activity"/>
    <property type="evidence" value="ECO:0007669"/>
    <property type="project" value="InterPro"/>
</dbReference>
<dbReference type="InterPro" id="IPR024079">
    <property type="entry name" value="MetalloPept_cat_dom_sf"/>
</dbReference>
<evidence type="ECO:0000313" key="2">
    <source>
        <dbReference type="EMBL" id="SDM77780.1"/>
    </source>
</evidence>
<dbReference type="Gene3D" id="3.40.390.10">
    <property type="entry name" value="Collagenase (Catalytic Domain)"/>
    <property type="match status" value="1"/>
</dbReference>
<keyword evidence="3" id="KW-1185">Reference proteome</keyword>
<dbReference type="GO" id="GO:0004177">
    <property type="term" value="F:aminopeptidase activity"/>
    <property type="evidence" value="ECO:0007669"/>
    <property type="project" value="TreeGrafter"/>
</dbReference>
<protein>
    <recommendedName>
        <fullName evidence="4">Zinc-dependent peptidase</fullName>
    </recommendedName>
</protein>
<organism evidence="2 3">
    <name type="scientific">Kriegella aquimaris</name>
    <dbReference type="NCBI Taxonomy" id="192904"/>
    <lineage>
        <taxon>Bacteria</taxon>
        <taxon>Pseudomonadati</taxon>
        <taxon>Bacteroidota</taxon>
        <taxon>Flavobacteriia</taxon>
        <taxon>Flavobacteriales</taxon>
        <taxon>Flavobacteriaceae</taxon>
        <taxon>Kriegella</taxon>
    </lineage>
</organism>
<feature type="transmembrane region" description="Helical" evidence="1">
    <location>
        <begin position="6"/>
        <end position="32"/>
    </location>
</feature>
<accession>A0A1G9VZU2</accession>
<dbReference type="RefSeq" id="WP_089894175.1">
    <property type="nucleotide sequence ID" value="NZ_FNGV01000014.1"/>
</dbReference>
<keyword evidence="1" id="KW-0472">Membrane</keyword>
<gene>
    <name evidence="2" type="ORF">SAMN04488514_114114</name>
</gene>
<sequence length="274" mass="32093">MLTADIFGILAIVYILGHVLYMLYCAIGLYHLNPFIKLKPLSTSERLLLTENFPIYGKLAQELRAKCEQRIVWFRSRKKFVFYGNVTDKEELRLILSAAAVLMTLGLKDYKMTRSLLRILVYPSQYYSRIKRRHHLGEYSPHFKTVIFSAEKIREGFAIPDDNINLAIHEFAHALSFEMIKKSSWEARKFRVGLKKIKELFLDASFVEQLSSSQYFREYGMTNLQEFFSVTVENFVETPTVFSKDFPQLYDIIQRMLNFDFQSSTFSASSKNLF</sequence>
<dbReference type="GO" id="GO:0005829">
    <property type="term" value="C:cytosol"/>
    <property type="evidence" value="ECO:0007669"/>
    <property type="project" value="TreeGrafter"/>
</dbReference>
<keyword evidence="1" id="KW-1133">Transmembrane helix</keyword>
<evidence type="ECO:0000256" key="1">
    <source>
        <dbReference type="SAM" id="Phobius"/>
    </source>
</evidence>
<dbReference type="SUPFAM" id="SSF55486">
    <property type="entry name" value="Metalloproteases ('zincins'), catalytic domain"/>
    <property type="match status" value="1"/>
</dbReference>
<dbReference type="PANTHER" id="PTHR30164">
    <property type="entry name" value="MTFA PEPTIDASE"/>
    <property type="match status" value="1"/>
</dbReference>
<dbReference type="PANTHER" id="PTHR30164:SF2">
    <property type="entry name" value="PROTEIN MTFA"/>
    <property type="match status" value="1"/>
</dbReference>
<dbReference type="CDD" id="cd20170">
    <property type="entry name" value="Peptidase_M90-like"/>
    <property type="match status" value="1"/>
</dbReference>
<evidence type="ECO:0008006" key="4">
    <source>
        <dbReference type="Google" id="ProtNLM"/>
    </source>
</evidence>
<evidence type="ECO:0000313" key="3">
    <source>
        <dbReference type="Proteomes" id="UP000199440"/>
    </source>
</evidence>
<dbReference type="OrthoDB" id="9786424at2"/>
<keyword evidence="1" id="KW-0812">Transmembrane</keyword>
<dbReference type="EMBL" id="FNGV01000014">
    <property type="protein sequence ID" value="SDM77780.1"/>
    <property type="molecule type" value="Genomic_DNA"/>
</dbReference>
<proteinExistence type="predicted"/>
<dbReference type="Proteomes" id="UP000199440">
    <property type="component" value="Unassembled WGS sequence"/>
</dbReference>
<reference evidence="2 3" key="1">
    <citation type="submission" date="2016-10" db="EMBL/GenBank/DDBJ databases">
        <authorList>
            <person name="de Groot N.N."/>
        </authorList>
    </citation>
    <scope>NUCLEOTIDE SEQUENCE [LARGE SCALE GENOMIC DNA]</scope>
    <source>
        <strain evidence="2 3">DSM 19886</strain>
    </source>
</reference>
<dbReference type="STRING" id="192904.SAMN04488514_114114"/>
<dbReference type="AlphaFoldDB" id="A0A1G9VZU2"/>
<dbReference type="Pfam" id="PF06167">
    <property type="entry name" value="Peptidase_M90"/>
    <property type="match status" value="1"/>
</dbReference>
<name>A0A1G9VZU2_9FLAO</name>
<dbReference type="InterPro" id="IPR010384">
    <property type="entry name" value="MtfA_fam"/>
</dbReference>